<dbReference type="EMBL" id="KE504168">
    <property type="protein sequence ID" value="EPS98183.1"/>
    <property type="molecule type" value="Genomic_DNA"/>
</dbReference>
<keyword evidence="4" id="KW-1185">Reference proteome</keyword>
<evidence type="ECO:0000256" key="2">
    <source>
        <dbReference type="SAM" id="SignalP"/>
    </source>
</evidence>
<gene>
    <name evidence="3" type="ORF">FOMPIDRAFT_1024752</name>
</gene>
<feature type="chain" id="PRO_5004562787" evidence="2">
    <location>
        <begin position="21"/>
        <end position="187"/>
    </location>
</feature>
<dbReference type="AlphaFoldDB" id="S8E4D1"/>
<evidence type="ECO:0000256" key="1">
    <source>
        <dbReference type="SAM" id="MobiDB-lite"/>
    </source>
</evidence>
<feature type="compositionally biased region" description="Basic and acidic residues" evidence="1">
    <location>
        <begin position="145"/>
        <end position="164"/>
    </location>
</feature>
<dbReference type="Proteomes" id="UP000015241">
    <property type="component" value="Unassembled WGS sequence"/>
</dbReference>
<protein>
    <submittedName>
        <fullName evidence="3">Uncharacterized protein</fullName>
    </submittedName>
</protein>
<dbReference type="OrthoDB" id="2810960at2759"/>
<organism evidence="3 4">
    <name type="scientific">Fomitopsis schrenkii</name>
    <name type="common">Brown rot fungus</name>
    <dbReference type="NCBI Taxonomy" id="2126942"/>
    <lineage>
        <taxon>Eukaryota</taxon>
        <taxon>Fungi</taxon>
        <taxon>Dikarya</taxon>
        <taxon>Basidiomycota</taxon>
        <taxon>Agaricomycotina</taxon>
        <taxon>Agaricomycetes</taxon>
        <taxon>Polyporales</taxon>
        <taxon>Fomitopsis</taxon>
    </lineage>
</organism>
<accession>S8E4D1</accession>
<dbReference type="HOGENOM" id="CLU_1415194_0_0_1"/>
<keyword evidence="2" id="KW-0732">Signal</keyword>
<sequence>MHFLTFVPCALVAAASLAAAYPVDTDMFTARADSDAVLMARDIEVISLLAREYVAATLAARVDRPRREQFRTHEDFEKAWLAWNRTNRKIDHAEQAISKKYNAGPQPQREQFSSHAEAEKAWLEWNKMSRKESHASIAMLKKHTAQGEKEQKRLRQDASGEKKPKIVSKILGGKSKRELLSEWEELE</sequence>
<feature type="region of interest" description="Disordered" evidence="1">
    <location>
        <begin position="134"/>
        <end position="170"/>
    </location>
</feature>
<reference evidence="3 4" key="1">
    <citation type="journal article" date="2012" name="Science">
        <title>The Paleozoic origin of enzymatic lignin decomposition reconstructed from 31 fungal genomes.</title>
        <authorList>
            <person name="Floudas D."/>
            <person name="Binder M."/>
            <person name="Riley R."/>
            <person name="Barry K."/>
            <person name="Blanchette R.A."/>
            <person name="Henrissat B."/>
            <person name="Martinez A.T."/>
            <person name="Otillar R."/>
            <person name="Spatafora J.W."/>
            <person name="Yadav J.S."/>
            <person name="Aerts A."/>
            <person name="Benoit I."/>
            <person name="Boyd A."/>
            <person name="Carlson A."/>
            <person name="Copeland A."/>
            <person name="Coutinho P.M."/>
            <person name="de Vries R.P."/>
            <person name="Ferreira P."/>
            <person name="Findley K."/>
            <person name="Foster B."/>
            <person name="Gaskell J."/>
            <person name="Glotzer D."/>
            <person name="Gorecki P."/>
            <person name="Heitman J."/>
            <person name="Hesse C."/>
            <person name="Hori C."/>
            <person name="Igarashi K."/>
            <person name="Jurgens J.A."/>
            <person name="Kallen N."/>
            <person name="Kersten P."/>
            <person name="Kohler A."/>
            <person name="Kuees U."/>
            <person name="Kumar T.K.A."/>
            <person name="Kuo A."/>
            <person name="LaButti K."/>
            <person name="Larrondo L.F."/>
            <person name="Lindquist E."/>
            <person name="Ling A."/>
            <person name="Lombard V."/>
            <person name="Lucas S."/>
            <person name="Lundell T."/>
            <person name="Martin R."/>
            <person name="McLaughlin D.J."/>
            <person name="Morgenstern I."/>
            <person name="Morin E."/>
            <person name="Murat C."/>
            <person name="Nagy L.G."/>
            <person name="Nolan M."/>
            <person name="Ohm R.A."/>
            <person name="Patyshakuliyeva A."/>
            <person name="Rokas A."/>
            <person name="Ruiz-Duenas F.J."/>
            <person name="Sabat G."/>
            <person name="Salamov A."/>
            <person name="Samejima M."/>
            <person name="Schmutz J."/>
            <person name="Slot J.C."/>
            <person name="St John F."/>
            <person name="Stenlid J."/>
            <person name="Sun H."/>
            <person name="Sun S."/>
            <person name="Syed K."/>
            <person name="Tsang A."/>
            <person name="Wiebenga A."/>
            <person name="Young D."/>
            <person name="Pisabarro A."/>
            <person name="Eastwood D.C."/>
            <person name="Martin F."/>
            <person name="Cullen D."/>
            <person name="Grigoriev I.V."/>
            <person name="Hibbett D.S."/>
        </authorList>
    </citation>
    <scope>NUCLEOTIDE SEQUENCE</scope>
    <source>
        <strain evidence="4">FP-58527</strain>
    </source>
</reference>
<name>S8E4D1_FOMSC</name>
<dbReference type="InParanoid" id="S8E4D1"/>
<proteinExistence type="predicted"/>
<feature type="signal peptide" evidence="2">
    <location>
        <begin position="1"/>
        <end position="20"/>
    </location>
</feature>
<evidence type="ECO:0000313" key="4">
    <source>
        <dbReference type="Proteomes" id="UP000015241"/>
    </source>
</evidence>
<evidence type="ECO:0000313" key="3">
    <source>
        <dbReference type="EMBL" id="EPS98183.1"/>
    </source>
</evidence>